<dbReference type="SUPFAM" id="SSF52518">
    <property type="entry name" value="Thiamin diphosphate-binding fold (THDP-binding)"/>
    <property type="match status" value="2"/>
</dbReference>
<comment type="function">
    <text evidence="2">E1 component of the 2-oxoglutarate dehydrogenase (OGDH) complex which catalyzes the decarboxylation of 2-oxoglutarate, the first step in the conversion of 2-oxoglutarate to succinyl-CoA and CO(2).</text>
</comment>
<name>A0A446C8E2_9BURK</name>
<dbReference type="AlphaFoldDB" id="A0A446C8E2"/>
<dbReference type="Gene3D" id="3.40.50.970">
    <property type="match status" value="2"/>
</dbReference>
<evidence type="ECO:0000256" key="4">
    <source>
        <dbReference type="ARBA" id="ARBA00023052"/>
    </source>
</evidence>
<dbReference type="Pfam" id="PF00676">
    <property type="entry name" value="E1_dh"/>
    <property type="match status" value="1"/>
</dbReference>
<dbReference type="CDD" id="cd02000">
    <property type="entry name" value="TPP_E1_PDC_ADC_BCADC"/>
    <property type="match status" value="1"/>
</dbReference>
<evidence type="ECO:0000256" key="3">
    <source>
        <dbReference type="ARBA" id="ARBA00023002"/>
    </source>
</evidence>
<dbReference type="InterPro" id="IPR005475">
    <property type="entry name" value="Transketolase-like_Pyr-bd"/>
</dbReference>
<dbReference type="InterPro" id="IPR029061">
    <property type="entry name" value="THDP-binding"/>
</dbReference>
<keyword evidence="3 7" id="KW-0560">Oxidoreductase</keyword>
<dbReference type="Pfam" id="PF02779">
    <property type="entry name" value="Transket_pyr"/>
    <property type="match status" value="1"/>
</dbReference>
<dbReference type="RefSeq" id="WP_244234964.1">
    <property type="nucleotide sequence ID" value="NZ_UFQC01000004.1"/>
</dbReference>
<evidence type="ECO:0000256" key="1">
    <source>
        <dbReference type="ARBA" id="ARBA00001964"/>
    </source>
</evidence>
<dbReference type="GO" id="GO:0003863">
    <property type="term" value="F:branched-chain 2-oxo acid dehydrogenase activity"/>
    <property type="evidence" value="ECO:0007669"/>
    <property type="project" value="UniProtKB-EC"/>
</dbReference>
<protein>
    <submittedName>
        <fullName evidence="7">2-oxoisovalerate dehydrogenase subunit beta</fullName>
        <ecNumber evidence="7">1.2.4.4</ecNumber>
    </submittedName>
</protein>
<dbReference type="Gene3D" id="3.40.50.920">
    <property type="match status" value="1"/>
</dbReference>
<comment type="cofactor">
    <cofactor evidence="1">
        <name>thiamine diphosphate</name>
        <dbReference type="ChEBI" id="CHEBI:58937"/>
    </cofactor>
</comment>
<reference evidence="7 8" key="1">
    <citation type="submission" date="2018-07" db="EMBL/GenBank/DDBJ databases">
        <authorList>
            <person name="Peeters C."/>
        </authorList>
    </citation>
    <scope>NUCLEOTIDE SEQUENCE [LARGE SCALE GENOMIC DNA]</scope>
    <source>
        <strain evidence="7 8">LMG 30378</strain>
    </source>
</reference>
<feature type="compositionally biased region" description="Low complexity" evidence="5">
    <location>
        <begin position="7"/>
        <end position="18"/>
    </location>
</feature>
<dbReference type="InterPro" id="IPR009014">
    <property type="entry name" value="Transketo_C/PFOR_II"/>
</dbReference>
<feature type="region of interest" description="Disordered" evidence="5">
    <location>
        <begin position="1"/>
        <end position="33"/>
    </location>
</feature>
<dbReference type="PANTHER" id="PTHR43257:SF2">
    <property type="entry name" value="PYRUVATE DEHYDROGENASE E1 COMPONENT SUBUNIT BETA"/>
    <property type="match status" value="1"/>
</dbReference>
<dbReference type="Pfam" id="PF02780">
    <property type="entry name" value="Transketolase_C"/>
    <property type="match status" value="1"/>
</dbReference>
<dbReference type="CDD" id="cd07036">
    <property type="entry name" value="TPP_PYR_E1-PDHc-beta_like"/>
    <property type="match status" value="1"/>
</dbReference>
<dbReference type="Proteomes" id="UP000289465">
    <property type="component" value="Unassembled WGS sequence"/>
</dbReference>
<evidence type="ECO:0000313" key="8">
    <source>
        <dbReference type="Proteomes" id="UP000289465"/>
    </source>
</evidence>
<dbReference type="SMART" id="SM00861">
    <property type="entry name" value="Transket_pyr"/>
    <property type="match status" value="1"/>
</dbReference>
<dbReference type="SUPFAM" id="SSF52922">
    <property type="entry name" value="TK C-terminal domain-like"/>
    <property type="match status" value="1"/>
</dbReference>
<accession>A0A446C8E2</accession>
<sequence>MKHIDDGAAPASSAGTAGKRPASGTPPRSGDDAMTSRLAALKTKTPWWRLNVSAADARAIEPREMTVMLEQLILIRRFEEKLLKLSVAGILHGPAHSSIGQDGAAVGAMSVLGSADKINGTHRMHHQFLAKALNHATPADYAPLASATLDAHREVVHRTYAEILGLTPGYCGGRGGSMHLRYPEAGIYGSNAIVGGNPSHAVGYAFADKLRGHDHVSVAFFGDGAMQSGAAYEAMNLAALYGTPTIFFVENNLYAVSTHVSEQTRETRLSARGLSLGVPAIEFDGMDVVAARLAMQEARAIVRRDGGPVLLEAQTYRYLHQSGALKGSAFRYRDKEEEEAWQARDPILAFPAQLKALGVIDDAGIAALERRADELIDGALERLLEHYGDEKSQRIRPELWPDPASVDTGIRGDLGELAGQRAVELEDQAPAGLVDAKFQDVIARAMLLNMQRDDGIFILGEDVHRLKGGTAGATKDIGDHFPERLIGTPICENGFTGLALGAALNGMRPVVEIMYPDFALVAADQLFNQIAKVRHMFGGKFAVPVLVRSRVTAGTGYGSQHSMDASGLFAQYPGWRILAPSRPYDYIGLLNAALRCDDPVLIVEYNDLFKKVDKVPAGDWDYIVPIGRARVAREGARCTILTYGVMVETCCQAAERTGIDAQVIDLRTLDPLGIDWETIEAGVRRTQALMIVEQTTRGTSIGSRLASDAQSRLFDWLDHEIVHVTGSNSSPVVSKVLERAALADAQAVETALRSLDARRGGSR</sequence>
<evidence type="ECO:0000256" key="2">
    <source>
        <dbReference type="ARBA" id="ARBA00003906"/>
    </source>
</evidence>
<proteinExistence type="predicted"/>
<feature type="domain" description="Transketolase-like pyrimidine-binding" evidence="6">
    <location>
        <begin position="436"/>
        <end position="611"/>
    </location>
</feature>
<dbReference type="InterPro" id="IPR001017">
    <property type="entry name" value="DH_E1"/>
</dbReference>
<organism evidence="7 8">
    <name type="scientific">Achromobacter veterisilvae</name>
    <dbReference type="NCBI Taxonomy" id="2069367"/>
    <lineage>
        <taxon>Bacteria</taxon>
        <taxon>Pseudomonadati</taxon>
        <taxon>Pseudomonadota</taxon>
        <taxon>Betaproteobacteria</taxon>
        <taxon>Burkholderiales</taxon>
        <taxon>Alcaligenaceae</taxon>
        <taxon>Achromobacter</taxon>
    </lineage>
</organism>
<dbReference type="InterPro" id="IPR033248">
    <property type="entry name" value="Transketolase_C"/>
</dbReference>
<dbReference type="EC" id="1.2.4.4" evidence="7"/>
<keyword evidence="4" id="KW-0786">Thiamine pyrophosphate</keyword>
<dbReference type="PANTHER" id="PTHR43257">
    <property type="entry name" value="PYRUVATE DEHYDROGENASE E1 COMPONENT BETA SUBUNIT"/>
    <property type="match status" value="1"/>
</dbReference>
<evidence type="ECO:0000256" key="5">
    <source>
        <dbReference type="SAM" id="MobiDB-lite"/>
    </source>
</evidence>
<gene>
    <name evidence="7" type="primary">bfmBAB</name>
    <name evidence="7" type="ORF">AVE30378_00855</name>
</gene>
<dbReference type="EMBL" id="UFQC01000004">
    <property type="protein sequence ID" value="SSW64157.1"/>
    <property type="molecule type" value="Genomic_DNA"/>
</dbReference>
<evidence type="ECO:0000259" key="6">
    <source>
        <dbReference type="SMART" id="SM00861"/>
    </source>
</evidence>
<evidence type="ECO:0000313" key="7">
    <source>
        <dbReference type="EMBL" id="SSW64157.1"/>
    </source>
</evidence>